<keyword evidence="2" id="KW-0472">Membrane</keyword>
<feature type="transmembrane region" description="Helical" evidence="2">
    <location>
        <begin position="288"/>
        <end position="307"/>
    </location>
</feature>
<evidence type="ECO:0000313" key="4">
    <source>
        <dbReference type="Proteomes" id="UP001058364"/>
    </source>
</evidence>
<feature type="transmembrane region" description="Helical" evidence="2">
    <location>
        <begin position="12"/>
        <end position="36"/>
    </location>
</feature>
<feature type="transmembrane region" description="Helical" evidence="2">
    <location>
        <begin position="250"/>
        <end position="276"/>
    </location>
</feature>
<feature type="transmembrane region" description="Helical" evidence="2">
    <location>
        <begin position="109"/>
        <end position="134"/>
    </location>
</feature>
<dbReference type="NCBIfam" id="NF045848">
    <property type="entry name" value="MMCAP2_0566_fam"/>
    <property type="match status" value="1"/>
</dbReference>
<evidence type="ECO:0000256" key="2">
    <source>
        <dbReference type="SAM" id="Phobius"/>
    </source>
</evidence>
<feature type="transmembrane region" description="Helical" evidence="2">
    <location>
        <begin position="67"/>
        <end position="89"/>
    </location>
</feature>
<feature type="region of interest" description="Disordered" evidence="1">
    <location>
        <begin position="476"/>
        <end position="499"/>
    </location>
</feature>
<proteinExistence type="predicted"/>
<evidence type="ECO:0000313" key="3">
    <source>
        <dbReference type="EMBL" id="UWD34484.1"/>
    </source>
</evidence>
<dbReference type="Proteomes" id="UP001058364">
    <property type="component" value="Chromosome"/>
</dbReference>
<evidence type="ECO:0000256" key="1">
    <source>
        <dbReference type="SAM" id="MobiDB-lite"/>
    </source>
</evidence>
<keyword evidence="4" id="KW-1185">Reference proteome</keyword>
<keyword evidence="2" id="KW-0812">Transmembrane</keyword>
<reference evidence="3" key="1">
    <citation type="submission" date="2022-08" db="EMBL/GenBank/DDBJ databases">
        <title>Complete genome sequence of Mycoplasma molare type strain H 542.</title>
        <authorList>
            <person name="Spergser J."/>
        </authorList>
    </citation>
    <scope>NUCLEOTIDE SEQUENCE</scope>
    <source>
        <strain evidence="3">H 542</strain>
    </source>
</reference>
<organism evidence="3 4">
    <name type="scientific">Mesomycoplasma molare</name>
    <dbReference type="NCBI Taxonomy" id="171288"/>
    <lineage>
        <taxon>Bacteria</taxon>
        <taxon>Bacillati</taxon>
        <taxon>Mycoplasmatota</taxon>
        <taxon>Mycoplasmoidales</taxon>
        <taxon>Metamycoplasmataceae</taxon>
        <taxon>Mesomycoplasma</taxon>
    </lineage>
</organism>
<sequence>MFGLIFNELAWLFFSMIWFLVVQLPMQIISIIYDIFKLFGLDFAKYLIFSNSSPETGLKIPVEAGTFALASIVFLVILVLITIIRYFFVMKHEKKTEIIKTLSKNILPAISIFLILPIVTFIGFFLLTVLFDLLELAFTNGDKQNFAISLFSSLRPSEFFSENTWKEVIENNFSVNPLKDEFNKLASGQGLMLLLFYGAISIILIYSIGSIVISLATEGFMVAGLFILAPGFAVYSVVDNGKVLAKWRRQFIGQMIIILFYFIALNIFLLMVKISLKLDFIPEDQTPTGFIASILIKFIILIAVTTFKDKLMDFLSSILGLEASFKSGIKNVRDKLKTGFGGVAKTAMVAGSVGGLAVGASKLGKKVIGADLAKNSLKQQYNSGQISRTEYKKQLLDLKQDRKDKGIKWSDTRNGILFNNKVSRNIRDFVDNQKLQKNNNIIEQFDKGVFANTSQNRSEYYGAKFNNETIKNRMSARDLSSQLNSQKKSLAGKFKKKRK</sequence>
<protein>
    <recommendedName>
        <fullName evidence="5">Transmembrane protein</fullName>
    </recommendedName>
</protein>
<name>A0ABY5TVX1_9BACT</name>
<dbReference type="NCBIfam" id="NF045889">
    <property type="entry name" value="ICE_Mbov_0396_TM"/>
    <property type="match status" value="1"/>
</dbReference>
<gene>
    <name evidence="3" type="ORF">NX772_01480</name>
</gene>
<feature type="compositionally biased region" description="Low complexity" evidence="1">
    <location>
        <begin position="479"/>
        <end position="489"/>
    </location>
</feature>
<feature type="transmembrane region" description="Helical" evidence="2">
    <location>
        <begin position="191"/>
        <end position="213"/>
    </location>
</feature>
<accession>A0ABY5TVX1</accession>
<dbReference type="RefSeq" id="WP_027123557.1">
    <property type="nucleotide sequence ID" value="NZ_CP103423.1"/>
</dbReference>
<keyword evidence="2" id="KW-1133">Transmembrane helix</keyword>
<feature type="transmembrane region" description="Helical" evidence="2">
    <location>
        <begin position="219"/>
        <end position="238"/>
    </location>
</feature>
<dbReference type="EMBL" id="CP103423">
    <property type="protein sequence ID" value="UWD34484.1"/>
    <property type="molecule type" value="Genomic_DNA"/>
</dbReference>
<evidence type="ECO:0008006" key="5">
    <source>
        <dbReference type="Google" id="ProtNLM"/>
    </source>
</evidence>